<evidence type="ECO:0000256" key="6">
    <source>
        <dbReference type="SAM" id="Phobius"/>
    </source>
</evidence>
<dbReference type="EMBL" id="JAIOIU010000012">
    <property type="protein sequence ID" value="MBZ0158669.1"/>
    <property type="molecule type" value="Genomic_DNA"/>
</dbReference>
<dbReference type="InterPro" id="IPR017039">
    <property type="entry name" value="Virul_fac_BrkB"/>
</dbReference>
<comment type="subcellular location">
    <subcellularLocation>
        <location evidence="1">Cell membrane</location>
        <topology evidence="1">Multi-pass membrane protein</topology>
    </subcellularLocation>
</comment>
<protein>
    <submittedName>
        <fullName evidence="7">YihY family inner membrane protein</fullName>
    </submittedName>
</protein>
<organism evidence="7 8">
    <name type="scientific">Candidatus Methylomirabilis tolerans</name>
    <dbReference type="NCBI Taxonomy" id="3123416"/>
    <lineage>
        <taxon>Bacteria</taxon>
        <taxon>Candidatus Methylomirabilota</taxon>
        <taxon>Candidatus Methylomirabilia</taxon>
        <taxon>Candidatus Methylomirabilales</taxon>
        <taxon>Candidatus Methylomirabilaceae</taxon>
        <taxon>Candidatus Methylomirabilis</taxon>
    </lineage>
</organism>
<dbReference type="Proteomes" id="UP001197609">
    <property type="component" value="Unassembled WGS sequence"/>
</dbReference>
<dbReference type="InterPro" id="IPR036388">
    <property type="entry name" value="WH-like_DNA-bd_sf"/>
</dbReference>
<keyword evidence="2" id="KW-1003">Cell membrane</keyword>
<keyword evidence="4 6" id="KW-1133">Transmembrane helix</keyword>
<dbReference type="GO" id="GO:0005886">
    <property type="term" value="C:plasma membrane"/>
    <property type="evidence" value="ECO:0007669"/>
    <property type="project" value="UniProtKB-SubCell"/>
</dbReference>
<accession>A0AAJ1ERT5</accession>
<feature type="transmembrane region" description="Helical" evidence="6">
    <location>
        <begin position="262"/>
        <end position="289"/>
    </location>
</feature>
<name>A0AAJ1ERT5_9BACT</name>
<dbReference type="InterPro" id="IPR036390">
    <property type="entry name" value="WH_DNA-bd_sf"/>
</dbReference>
<proteinExistence type="predicted"/>
<evidence type="ECO:0000256" key="1">
    <source>
        <dbReference type="ARBA" id="ARBA00004651"/>
    </source>
</evidence>
<evidence type="ECO:0000313" key="7">
    <source>
        <dbReference type="EMBL" id="MBZ0158669.1"/>
    </source>
</evidence>
<keyword evidence="3 6" id="KW-0812">Transmembrane</keyword>
<keyword evidence="5 6" id="KW-0472">Membrane</keyword>
<gene>
    <name evidence="7" type="ORF">K8G79_00730</name>
</gene>
<comment type="caution">
    <text evidence="7">The sequence shown here is derived from an EMBL/GenBank/DDBJ whole genome shotgun (WGS) entry which is preliminary data.</text>
</comment>
<evidence type="ECO:0000256" key="3">
    <source>
        <dbReference type="ARBA" id="ARBA00022692"/>
    </source>
</evidence>
<evidence type="ECO:0000256" key="2">
    <source>
        <dbReference type="ARBA" id="ARBA00022475"/>
    </source>
</evidence>
<dbReference type="AlphaFoldDB" id="A0AAJ1ERT5"/>
<feature type="transmembrane region" description="Helical" evidence="6">
    <location>
        <begin position="229"/>
        <end position="250"/>
    </location>
</feature>
<feature type="transmembrane region" description="Helical" evidence="6">
    <location>
        <begin position="157"/>
        <end position="181"/>
    </location>
</feature>
<dbReference type="NCBIfam" id="TIGR00765">
    <property type="entry name" value="yihY_not_rbn"/>
    <property type="match status" value="1"/>
</dbReference>
<dbReference type="PANTHER" id="PTHR30213:SF0">
    <property type="entry name" value="UPF0761 MEMBRANE PROTEIN YIHY"/>
    <property type="match status" value="1"/>
</dbReference>
<evidence type="ECO:0000256" key="4">
    <source>
        <dbReference type="ARBA" id="ARBA00022989"/>
    </source>
</evidence>
<evidence type="ECO:0000256" key="5">
    <source>
        <dbReference type="ARBA" id="ARBA00023136"/>
    </source>
</evidence>
<dbReference type="PANTHER" id="PTHR30213">
    <property type="entry name" value="INNER MEMBRANE PROTEIN YHJD"/>
    <property type="match status" value="1"/>
</dbReference>
<dbReference type="Gene3D" id="1.10.10.10">
    <property type="entry name" value="Winged helix-like DNA-binding domain superfamily/Winged helix DNA-binding domain"/>
    <property type="match status" value="1"/>
</dbReference>
<feature type="transmembrane region" description="Helical" evidence="6">
    <location>
        <begin position="50"/>
        <end position="72"/>
    </location>
</feature>
<feature type="transmembrane region" description="Helical" evidence="6">
    <location>
        <begin position="193"/>
        <end position="217"/>
    </location>
</feature>
<dbReference type="Pfam" id="PF03631">
    <property type="entry name" value="Virul_fac_BrkB"/>
    <property type="match status" value="1"/>
</dbReference>
<reference evidence="7 8" key="1">
    <citation type="journal article" date="2021" name="bioRxiv">
        <title>Unraveling nitrogen, sulfur and carbon metabolic pathways and microbial community transcriptional responses to substrate deprivation and toxicity stresses in a bioreactor mimicking anoxic brackish coastal sediment conditions.</title>
        <authorList>
            <person name="Martins P.D."/>
            <person name="Echeveste M.J."/>
            <person name="Arshad A."/>
            <person name="Kurth J."/>
            <person name="Ouboter H."/>
            <person name="Jetten M.S.M."/>
            <person name="Welte C.U."/>
        </authorList>
    </citation>
    <scope>NUCLEOTIDE SEQUENCE [LARGE SCALE GENOMIC DNA]</scope>
    <source>
        <strain evidence="7">MAG_38</strain>
    </source>
</reference>
<evidence type="ECO:0000313" key="8">
    <source>
        <dbReference type="Proteomes" id="UP001197609"/>
    </source>
</evidence>
<dbReference type="SUPFAM" id="SSF46785">
    <property type="entry name" value="Winged helix' DNA-binding domain"/>
    <property type="match status" value="1"/>
</dbReference>
<sequence>MNKLFRYDLWAVELDRLALWERLGVRLLRFVIVAWLEFQGNILSIRATNLVYTTILSLVPFLAVMFSVLKAFGVHQQIEPFLAQVLEPLGERGHEVTIRIIGFVNNLKVGVLGTVGVVTLFWTTFSTIDQIENAFNTIWRVRRSRSFGRKFTDYPSVVLVGPVLVFGAFALIASVQNLWLVQRMLEIQPFGSLIVLGAEILPFIMLCGAFSFLYAFIPNTQVRLSSALVGGLTAGLLWQLAGTAFTAFVAESGRYSAIYSGFAILILFLLWLYIAWIIVLLGAQISYLYQHPSAYLSRASWHRRTHEVYERAGLMVLTEIARRHLAGQPPVRIADLALRLDVPQGVAEELVEEFVHHSLLYRTEDQPGFTLSRPPEHVPIAEVLTLIRTRQQHAAADTATPVPITELLHRRDEAVRMALKGVTLRSLVVDGAPEGFPDPPTW</sequence>